<sequence>MRRQNPKEKNTSLLYIGWMEGGRAAQTQGIDQKTPHAKRRPERGREPGWGGNMSKLDMSDAIELTNLVPFYVQYSTVLYSIPAPVSSQLTTSNDPLVSRIASMISTTMLPAQKQSNRGS</sequence>
<evidence type="ECO:0000256" key="1">
    <source>
        <dbReference type="SAM" id="MobiDB-lite"/>
    </source>
</evidence>
<name>A0A5C3E814_9BASI</name>
<reference evidence="2 3" key="1">
    <citation type="submission" date="2018-03" db="EMBL/GenBank/DDBJ databases">
        <authorList>
            <person name="Guldener U."/>
        </authorList>
    </citation>
    <scope>NUCLEOTIDE SEQUENCE [LARGE SCALE GENOMIC DNA]</scope>
    <source>
        <strain evidence="2 3">NBRC100155</strain>
    </source>
</reference>
<proteinExistence type="predicted"/>
<evidence type="ECO:0000313" key="2">
    <source>
        <dbReference type="EMBL" id="SPO25661.1"/>
    </source>
</evidence>
<accession>A0A5C3E814</accession>
<organism evidence="2 3">
    <name type="scientific">Ustilago trichophora</name>
    <dbReference type="NCBI Taxonomy" id="86804"/>
    <lineage>
        <taxon>Eukaryota</taxon>
        <taxon>Fungi</taxon>
        <taxon>Dikarya</taxon>
        <taxon>Basidiomycota</taxon>
        <taxon>Ustilaginomycotina</taxon>
        <taxon>Ustilaginomycetes</taxon>
        <taxon>Ustilaginales</taxon>
        <taxon>Ustilaginaceae</taxon>
        <taxon>Ustilago</taxon>
    </lineage>
</organism>
<feature type="region of interest" description="Disordered" evidence="1">
    <location>
        <begin position="24"/>
        <end position="54"/>
    </location>
</feature>
<dbReference type="EMBL" id="OOIN01000012">
    <property type="protein sequence ID" value="SPO25661.1"/>
    <property type="molecule type" value="Genomic_DNA"/>
</dbReference>
<gene>
    <name evidence="2" type="ORF">UTRI_03026</name>
</gene>
<dbReference type="AlphaFoldDB" id="A0A5C3E814"/>
<protein>
    <submittedName>
        <fullName evidence="2">Uncharacterized protein</fullName>
    </submittedName>
</protein>
<keyword evidence="3" id="KW-1185">Reference proteome</keyword>
<dbReference type="Proteomes" id="UP000324022">
    <property type="component" value="Unassembled WGS sequence"/>
</dbReference>
<evidence type="ECO:0000313" key="3">
    <source>
        <dbReference type="Proteomes" id="UP000324022"/>
    </source>
</evidence>